<comment type="subcellular location">
    <subcellularLocation>
        <location evidence="4">Cytoplasm</location>
    </subcellularLocation>
</comment>
<evidence type="ECO:0000256" key="2">
    <source>
        <dbReference type="ARBA" id="ARBA00023015"/>
    </source>
</evidence>
<dbReference type="RefSeq" id="WP_145168347.1">
    <property type="nucleotide sequence ID" value="NZ_CP036287.1"/>
</dbReference>
<protein>
    <recommendedName>
        <fullName evidence="4">Probable transcriptional regulatory protein Pla133_20670</fullName>
    </recommendedName>
</protein>
<keyword evidence="4" id="KW-0963">Cytoplasm</keyword>
<feature type="domain" description="TACO1/YebC-like second and third" evidence="5">
    <location>
        <begin position="81"/>
        <end position="237"/>
    </location>
</feature>
<keyword evidence="2 4" id="KW-0805">Transcription regulation</keyword>
<dbReference type="InterPro" id="IPR026564">
    <property type="entry name" value="Transcrip_reg_TACO1-like_dom3"/>
</dbReference>
<dbReference type="InterPro" id="IPR017856">
    <property type="entry name" value="Integrase-like_N"/>
</dbReference>
<keyword evidence="8" id="KW-1185">Reference proteome</keyword>
<evidence type="ECO:0000256" key="4">
    <source>
        <dbReference type="HAMAP-Rule" id="MF_00693"/>
    </source>
</evidence>
<dbReference type="Proteomes" id="UP000316921">
    <property type="component" value="Chromosome"/>
</dbReference>
<feature type="domain" description="TACO1/YebC-like N-terminal" evidence="6">
    <location>
        <begin position="5"/>
        <end position="75"/>
    </location>
</feature>
<comment type="similarity">
    <text evidence="1 4">Belongs to the TACO1 family.</text>
</comment>
<name>A0A518BJ33_9BACT</name>
<keyword evidence="3 4" id="KW-0804">Transcription</keyword>
<evidence type="ECO:0000259" key="5">
    <source>
        <dbReference type="Pfam" id="PF01709"/>
    </source>
</evidence>
<dbReference type="GO" id="GO:0005829">
    <property type="term" value="C:cytosol"/>
    <property type="evidence" value="ECO:0007669"/>
    <property type="project" value="TreeGrafter"/>
</dbReference>
<dbReference type="NCBIfam" id="NF009044">
    <property type="entry name" value="PRK12378.1"/>
    <property type="match status" value="1"/>
</dbReference>
<dbReference type="Gene3D" id="1.10.10.200">
    <property type="match status" value="1"/>
</dbReference>
<dbReference type="EMBL" id="CP036287">
    <property type="protein sequence ID" value="QDU66990.1"/>
    <property type="molecule type" value="Genomic_DNA"/>
</dbReference>
<evidence type="ECO:0000313" key="7">
    <source>
        <dbReference type="EMBL" id="QDU66990.1"/>
    </source>
</evidence>
<dbReference type="Pfam" id="PF20772">
    <property type="entry name" value="TACO1_YebC_N"/>
    <property type="match status" value="1"/>
</dbReference>
<gene>
    <name evidence="7" type="ORF">Pla133_20670</name>
</gene>
<dbReference type="NCBIfam" id="NF001030">
    <property type="entry name" value="PRK00110.1"/>
    <property type="match status" value="1"/>
</dbReference>
<accession>A0A518BJ33</accession>
<dbReference type="InterPro" id="IPR002876">
    <property type="entry name" value="Transcrip_reg_TACO1-like"/>
</dbReference>
<evidence type="ECO:0000259" key="6">
    <source>
        <dbReference type="Pfam" id="PF20772"/>
    </source>
</evidence>
<reference evidence="7 8" key="1">
    <citation type="submission" date="2019-02" db="EMBL/GenBank/DDBJ databases">
        <title>Deep-cultivation of Planctomycetes and their phenomic and genomic characterization uncovers novel biology.</title>
        <authorList>
            <person name="Wiegand S."/>
            <person name="Jogler M."/>
            <person name="Boedeker C."/>
            <person name="Pinto D."/>
            <person name="Vollmers J."/>
            <person name="Rivas-Marin E."/>
            <person name="Kohn T."/>
            <person name="Peeters S.H."/>
            <person name="Heuer A."/>
            <person name="Rast P."/>
            <person name="Oberbeckmann S."/>
            <person name="Bunk B."/>
            <person name="Jeske O."/>
            <person name="Meyerdierks A."/>
            <person name="Storesund J.E."/>
            <person name="Kallscheuer N."/>
            <person name="Luecker S."/>
            <person name="Lage O.M."/>
            <person name="Pohl T."/>
            <person name="Merkel B.J."/>
            <person name="Hornburger P."/>
            <person name="Mueller R.-W."/>
            <person name="Bruemmer F."/>
            <person name="Labrenz M."/>
            <person name="Spormann A.M."/>
            <person name="Op den Camp H."/>
            <person name="Overmann J."/>
            <person name="Amann R."/>
            <person name="Jetten M.S.M."/>
            <person name="Mascher T."/>
            <person name="Medema M.H."/>
            <person name="Devos D.P."/>
            <person name="Kaster A.-K."/>
            <person name="Ovreas L."/>
            <person name="Rohde M."/>
            <person name="Galperin M.Y."/>
            <person name="Jogler C."/>
        </authorList>
    </citation>
    <scope>NUCLEOTIDE SEQUENCE [LARGE SCALE GENOMIC DNA]</scope>
    <source>
        <strain evidence="7 8">Pla133</strain>
    </source>
</reference>
<dbReference type="PANTHER" id="PTHR12532">
    <property type="entry name" value="TRANSLATIONAL ACTIVATOR OF CYTOCHROME C OXIDASE 1"/>
    <property type="match status" value="1"/>
</dbReference>
<dbReference type="SUPFAM" id="SSF75625">
    <property type="entry name" value="YebC-like"/>
    <property type="match status" value="1"/>
</dbReference>
<organism evidence="7 8">
    <name type="scientific">Engelhardtia mirabilis</name>
    <dbReference type="NCBI Taxonomy" id="2528011"/>
    <lineage>
        <taxon>Bacteria</taxon>
        <taxon>Pseudomonadati</taxon>
        <taxon>Planctomycetota</taxon>
        <taxon>Planctomycetia</taxon>
        <taxon>Planctomycetia incertae sedis</taxon>
        <taxon>Engelhardtia</taxon>
    </lineage>
</organism>
<dbReference type="PANTHER" id="PTHR12532:SF0">
    <property type="entry name" value="TRANSLATIONAL ACTIVATOR OF CYTOCHROME C OXIDASE 1"/>
    <property type="match status" value="1"/>
</dbReference>
<dbReference type="NCBIfam" id="TIGR01033">
    <property type="entry name" value="YebC/PmpR family DNA-binding transcriptional regulator"/>
    <property type="match status" value="1"/>
</dbReference>
<dbReference type="InterPro" id="IPR029072">
    <property type="entry name" value="YebC-like"/>
</dbReference>
<dbReference type="GO" id="GO:0003677">
    <property type="term" value="F:DNA binding"/>
    <property type="evidence" value="ECO:0007669"/>
    <property type="project" value="UniProtKB-UniRule"/>
</dbReference>
<dbReference type="FunFam" id="1.10.10.200:FF:000002">
    <property type="entry name" value="Probable transcriptional regulatory protein CLM62_37755"/>
    <property type="match status" value="1"/>
</dbReference>
<evidence type="ECO:0000256" key="3">
    <source>
        <dbReference type="ARBA" id="ARBA00023163"/>
    </source>
</evidence>
<dbReference type="Gene3D" id="3.30.70.980">
    <property type="match status" value="2"/>
</dbReference>
<dbReference type="Pfam" id="PF01709">
    <property type="entry name" value="Transcrip_reg"/>
    <property type="match status" value="1"/>
</dbReference>
<proteinExistence type="inferred from homology"/>
<dbReference type="GO" id="GO:0006355">
    <property type="term" value="P:regulation of DNA-templated transcription"/>
    <property type="evidence" value="ECO:0007669"/>
    <property type="project" value="UniProtKB-UniRule"/>
</dbReference>
<sequence length="249" mass="26891">MAGHSHAANVARRKNSVDAKRAKIFSKCAKAIISAVKQGGPDPDQNLKLRYAIEKVKGDNMPKDNIQRAIKSASGDKGGEMEELIYEGYAPGGVAVMVTALTDNRARTASDLKHIFDKRGGNMGSPGSVGFLFQFRSVFVVETGERDEDELTELALEVGCDDVQVADGAATFFADPTEFLAVKDGLEAAGLAFISAEIGYVPENDVEVQDKGDAKKILALVDALEDNDDVQNVYANFSIDDEWIDELTR</sequence>
<dbReference type="InterPro" id="IPR048300">
    <property type="entry name" value="TACO1_YebC-like_2nd/3rd_dom"/>
</dbReference>
<dbReference type="HAMAP" id="MF_00693">
    <property type="entry name" value="Transcrip_reg_TACO1"/>
    <property type="match status" value="1"/>
</dbReference>
<evidence type="ECO:0000313" key="8">
    <source>
        <dbReference type="Proteomes" id="UP000316921"/>
    </source>
</evidence>
<evidence type="ECO:0000256" key="1">
    <source>
        <dbReference type="ARBA" id="ARBA00008724"/>
    </source>
</evidence>
<keyword evidence="4" id="KW-0238">DNA-binding</keyword>
<dbReference type="KEGG" id="pbap:Pla133_20670"/>
<dbReference type="InterPro" id="IPR049083">
    <property type="entry name" value="TACO1_YebC_N"/>
</dbReference>
<dbReference type="AlphaFoldDB" id="A0A518BJ33"/>